<dbReference type="Pfam" id="PF00903">
    <property type="entry name" value="Glyoxalase"/>
    <property type="match status" value="1"/>
</dbReference>
<dbReference type="EMBL" id="LBWP01000030">
    <property type="protein sequence ID" value="KKR09688.1"/>
    <property type="molecule type" value="Genomic_DNA"/>
</dbReference>
<feature type="domain" description="VOC" evidence="1">
    <location>
        <begin position="7"/>
        <end position="133"/>
    </location>
</feature>
<organism evidence="2 3">
    <name type="scientific">Candidatus Woesebacteria bacterium GW2011_GWA1_39_21</name>
    <dbReference type="NCBI Taxonomy" id="1618550"/>
    <lineage>
        <taxon>Bacteria</taxon>
        <taxon>Candidatus Woeseibacteriota</taxon>
    </lineage>
</organism>
<dbReference type="PROSITE" id="PS51819">
    <property type="entry name" value="VOC"/>
    <property type="match status" value="1"/>
</dbReference>
<accession>A0A0G0N2Q3</accession>
<feature type="non-terminal residue" evidence="2">
    <location>
        <position position="136"/>
    </location>
</feature>
<dbReference type="Gene3D" id="3.10.180.10">
    <property type="entry name" value="2,3-Dihydroxybiphenyl 1,2-Dioxygenase, domain 1"/>
    <property type="match status" value="1"/>
</dbReference>
<dbReference type="InterPro" id="IPR037523">
    <property type="entry name" value="VOC_core"/>
</dbReference>
<gene>
    <name evidence="2" type="ORF">UT39_C0030G0001</name>
</gene>
<dbReference type="InterPro" id="IPR029068">
    <property type="entry name" value="Glyas_Bleomycin-R_OHBP_Dase"/>
</dbReference>
<dbReference type="STRING" id="1618550.UT39_C0030G0001"/>
<comment type="caution">
    <text evidence="2">The sequence shown here is derived from an EMBL/GenBank/DDBJ whole genome shotgun (WGS) entry which is preliminary data.</text>
</comment>
<dbReference type="Proteomes" id="UP000034246">
    <property type="component" value="Unassembled WGS sequence"/>
</dbReference>
<dbReference type="SUPFAM" id="SSF54593">
    <property type="entry name" value="Glyoxalase/Bleomycin resistance protein/Dihydroxybiphenyl dioxygenase"/>
    <property type="match status" value="1"/>
</dbReference>
<evidence type="ECO:0000313" key="2">
    <source>
        <dbReference type="EMBL" id="KKR09688.1"/>
    </source>
</evidence>
<evidence type="ECO:0000259" key="1">
    <source>
        <dbReference type="PROSITE" id="PS51819"/>
    </source>
</evidence>
<reference evidence="2 3" key="1">
    <citation type="journal article" date="2015" name="Nature">
        <title>rRNA introns, odd ribosomes, and small enigmatic genomes across a large radiation of phyla.</title>
        <authorList>
            <person name="Brown C.T."/>
            <person name="Hug L.A."/>
            <person name="Thomas B.C."/>
            <person name="Sharon I."/>
            <person name="Castelle C.J."/>
            <person name="Singh A."/>
            <person name="Wilkins M.J."/>
            <person name="Williams K.H."/>
            <person name="Banfield J.F."/>
        </authorList>
    </citation>
    <scope>NUCLEOTIDE SEQUENCE [LARGE SCALE GENOMIC DNA]</scope>
</reference>
<dbReference type="AlphaFoldDB" id="A0A0G0N2Q3"/>
<name>A0A0G0N2Q3_9BACT</name>
<evidence type="ECO:0000313" key="3">
    <source>
        <dbReference type="Proteomes" id="UP000034246"/>
    </source>
</evidence>
<proteinExistence type="predicted"/>
<sequence length="136" mass="16192">MGKPALSDVILELHVPNFEEVKDFYGRLGFKAVWEQEPDGFKGYLVMKRRNAILCFWGGNDEIYNHPYFKKFPKNMKRGYAVETVIFVENIETYYEKVKRFAKVVEELTLQPWGNKDFRIEDPFGFYLRISEPYNT</sequence>
<dbReference type="InterPro" id="IPR004360">
    <property type="entry name" value="Glyas_Fos-R_dOase_dom"/>
</dbReference>
<protein>
    <recommendedName>
        <fullName evidence="1">VOC domain-containing protein</fullName>
    </recommendedName>
</protein>